<dbReference type="Pfam" id="PF00078">
    <property type="entry name" value="RVT_1"/>
    <property type="match status" value="1"/>
</dbReference>
<evidence type="ECO:0000313" key="4">
    <source>
        <dbReference type="Proteomes" id="UP000006753"/>
    </source>
</evidence>
<protein>
    <submittedName>
        <fullName evidence="3">Polymerase</fullName>
    </submittedName>
</protein>
<reference evidence="3 4" key="1">
    <citation type="journal article" date="2012" name="BMC Genomics">
        <title>Sequencing the genome of Marssonina brunnea reveals fungus-poplar co-evolution.</title>
        <authorList>
            <person name="Zhu S."/>
            <person name="Cao Y.-Z."/>
            <person name="Jiang C."/>
            <person name="Tan B.-Y."/>
            <person name="Wang Z."/>
            <person name="Feng S."/>
            <person name="Zhang L."/>
            <person name="Su X.-H."/>
            <person name="Brejova B."/>
            <person name="Vinar T."/>
            <person name="Xu M."/>
            <person name="Wang M.-X."/>
            <person name="Zhang S.-G."/>
            <person name="Huang M.-R."/>
            <person name="Wu R."/>
            <person name="Zhou Y."/>
        </authorList>
    </citation>
    <scope>NUCLEOTIDE SEQUENCE [LARGE SCALE GENOMIC DNA]</scope>
    <source>
        <strain evidence="3 4">MB_m1</strain>
    </source>
</reference>
<feature type="region of interest" description="Disordered" evidence="1">
    <location>
        <begin position="30"/>
        <end position="53"/>
    </location>
</feature>
<feature type="compositionally biased region" description="Polar residues" evidence="1">
    <location>
        <begin position="189"/>
        <end position="198"/>
    </location>
</feature>
<dbReference type="PROSITE" id="PS50878">
    <property type="entry name" value="RT_POL"/>
    <property type="match status" value="1"/>
</dbReference>
<feature type="compositionally biased region" description="Low complexity" evidence="1">
    <location>
        <begin position="30"/>
        <end position="43"/>
    </location>
</feature>
<dbReference type="eggNOG" id="KOG0017">
    <property type="taxonomic scope" value="Eukaryota"/>
</dbReference>
<proteinExistence type="predicted"/>
<dbReference type="PANTHER" id="PTHR24559:SF444">
    <property type="entry name" value="REVERSE TRANSCRIPTASE DOMAIN-CONTAINING PROTEIN"/>
    <property type="match status" value="1"/>
</dbReference>
<dbReference type="OrthoDB" id="3561867at2759"/>
<dbReference type="Proteomes" id="UP000006753">
    <property type="component" value="Unassembled WGS sequence"/>
</dbReference>
<dbReference type="SUPFAM" id="SSF56672">
    <property type="entry name" value="DNA/RNA polymerases"/>
    <property type="match status" value="1"/>
</dbReference>
<dbReference type="HOGENOM" id="CLU_494383_0_0_1"/>
<evidence type="ECO:0000313" key="3">
    <source>
        <dbReference type="EMBL" id="EKD11956.1"/>
    </source>
</evidence>
<dbReference type="Gene3D" id="3.10.10.10">
    <property type="entry name" value="HIV Type 1 Reverse Transcriptase, subunit A, domain 1"/>
    <property type="match status" value="1"/>
</dbReference>
<dbReference type="InParanoid" id="K1WGF9"/>
<dbReference type="InterPro" id="IPR000477">
    <property type="entry name" value="RT_dom"/>
</dbReference>
<accession>K1WGF9</accession>
<dbReference type="InterPro" id="IPR043502">
    <property type="entry name" value="DNA/RNA_pol_sf"/>
</dbReference>
<gene>
    <name evidence="3" type="ORF">MBM_09881</name>
</gene>
<keyword evidence="4" id="KW-1185">Reference proteome</keyword>
<dbReference type="CDD" id="cd01647">
    <property type="entry name" value="RT_LTR"/>
    <property type="match status" value="1"/>
</dbReference>
<sequence length="551" mass="62754">MNPRAPVSSFNNSRPASKILRTPFKAALAAPSSSSTAQPAVPSTQEEATTTPFTYRTANPRRLFADDDEPPSLYKPTNPRILAKFNTFRASSLASQGRARIERIFNLEQKLLDGDFYFVFSKLAATAEIKDEDRLRFTTLYKPSIIPNSQRAFTIELVTNPARPKEQRSSASADRSNRSNKFSFLGNAPKSTIKTLGSSRKDSNTPKLPRYYSVNEIEYGARLEYGLYSDDSDDRPYSDALKDHQELPFADSDAPDNKRNLRDMRYLDLTKLLDSKAMTIPVTLTKNSLSYKVSALLDSRANNSRADQVVIIVAESPPSLQNRPLSLRNRPPSASSSKIVEPLSSIHLFINPLTRFINGSIFAIDFAAELSKLINDPLIPLEYFDYIHVFFKAASNVLAPYRPYDYKIELFEKEEKALRYSLLYKISILELKLTKAYLIDNLNKGFIEPLTAPFAALVLFAKKQDGSFRFYIDFRALNNLTRKDRYLLFLIDKTLARLLRAKIFTKLDIRQAFYKIRMDPALKELTTFKIRYDAYKCKVLLFGLINRPATY</sequence>
<dbReference type="PANTHER" id="PTHR24559">
    <property type="entry name" value="TRANSPOSON TY3-I GAG-POL POLYPROTEIN"/>
    <property type="match status" value="1"/>
</dbReference>
<evidence type="ECO:0000259" key="2">
    <source>
        <dbReference type="PROSITE" id="PS50878"/>
    </source>
</evidence>
<dbReference type="InterPro" id="IPR053134">
    <property type="entry name" value="RNA-dir_DNA_polymerase"/>
</dbReference>
<dbReference type="EMBL" id="JH921472">
    <property type="protein sequence ID" value="EKD11956.1"/>
    <property type="molecule type" value="Genomic_DNA"/>
</dbReference>
<evidence type="ECO:0000256" key="1">
    <source>
        <dbReference type="SAM" id="MobiDB-lite"/>
    </source>
</evidence>
<dbReference type="KEGG" id="mbe:MBM_09881"/>
<feature type="region of interest" description="Disordered" evidence="1">
    <location>
        <begin position="159"/>
        <end position="207"/>
    </location>
</feature>
<organism evidence="3 4">
    <name type="scientific">Marssonina brunnea f. sp. multigermtubi (strain MB_m1)</name>
    <name type="common">Marssonina leaf spot fungus</name>
    <dbReference type="NCBI Taxonomy" id="1072389"/>
    <lineage>
        <taxon>Eukaryota</taxon>
        <taxon>Fungi</taxon>
        <taxon>Dikarya</taxon>
        <taxon>Ascomycota</taxon>
        <taxon>Pezizomycotina</taxon>
        <taxon>Leotiomycetes</taxon>
        <taxon>Helotiales</taxon>
        <taxon>Drepanopezizaceae</taxon>
        <taxon>Drepanopeziza</taxon>
    </lineage>
</organism>
<feature type="compositionally biased region" description="Polar residues" evidence="1">
    <location>
        <begin position="44"/>
        <end position="53"/>
    </location>
</feature>
<name>K1WGF9_MARBU</name>
<feature type="domain" description="Reverse transcriptase" evidence="2">
    <location>
        <begin position="441"/>
        <end position="551"/>
    </location>
</feature>
<dbReference type="AlphaFoldDB" id="K1WGF9"/>